<feature type="transmembrane region" description="Helical" evidence="7">
    <location>
        <begin position="227"/>
        <end position="248"/>
    </location>
</feature>
<evidence type="ECO:0000313" key="10">
    <source>
        <dbReference type="Proteomes" id="UP000032430"/>
    </source>
</evidence>
<keyword evidence="5 7" id="KW-1133">Transmembrane helix</keyword>
<dbReference type="PANTHER" id="PTHR48090">
    <property type="entry name" value="UNDECAPRENYL-PHOSPHATE 4-DEOXY-4-FORMAMIDO-L-ARABINOSE TRANSFERASE-RELATED"/>
    <property type="match status" value="1"/>
</dbReference>
<dbReference type="GO" id="GO:0005886">
    <property type="term" value="C:plasma membrane"/>
    <property type="evidence" value="ECO:0007669"/>
    <property type="project" value="TreeGrafter"/>
</dbReference>
<dbReference type="Proteomes" id="UP000032430">
    <property type="component" value="Chromosome I"/>
</dbReference>
<feature type="transmembrane region" description="Helical" evidence="7">
    <location>
        <begin position="260"/>
        <end position="286"/>
    </location>
</feature>
<dbReference type="HOGENOM" id="CLU_033536_0_1_6"/>
<dbReference type="SUPFAM" id="SSF53448">
    <property type="entry name" value="Nucleotide-diphospho-sugar transferases"/>
    <property type="match status" value="1"/>
</dbReference>
<comment type="subcellular location">
    <subcellularLocation>
        <location evidence="1">Membrane</location>
        <topology evidence="1">Multi-pass membrane protein</topology>
    </subcellularLocation>
</comment>
<keyword evidence="2 9" id="KW-0328">Glycosyltransferase</keyword>
<keyword evidence="4 7" id="KW-0812">Transmembrane</keyword>
<keyword evidence="3 9" id="KW-0808">Transferase</keyword>
<reference evidence="10" key="1">
    <citation type="submission" date="2014-09" db="EMBL/GenBank/DDBJ databases">
        <authorList>
            <person name="Gomez-Valero L."/>
        </authorList>
    </citation>
    <scope>NUCLEOTIDE SEQUENCE [LARGE SCALE GENOMIC DNA]</scope>
    <source>
        <strain evidence="10">ATCC700992</strain>
    </source>
</reference>
<evidence type="ECO:0000256" key="3">
    <source>
        <dbReference type="ARBA" id="ARBA00022679"/>
    </source>
</evidence>
<evidence type="ECO:0000259" key="8">
    <source>
        <dbReference type="Pfam" id="PF00535"/>
    </source>
</evidence>
<dbReference type="Pfam" id="PF00535">
    <property type="entry name" value="Glycos_transf_2"/>
    <property type="match status" value="1"/>
</dbReference>
<dbReference type="EC" id="2.4.-.-" evidence="9"/>
<dbReference type="InterPro" id="IPR029044">
    <property type="entry name" value="Nucleotide-diphossugar_trans"/>
</dbReference>
<dbReference type="GO" id="GO:0016757">
    <property type="term" value="F:glycosyltransferase activity"/>
    <property type="evidence" value="ECO:0007669"/>
    <property type="project" value="UniProtKB-KW"/>
</dbReference>
<dbReference type="InterPro" id="IPR050256">
    <property type="entry name" value="Glycosyltransferase_2"/>
</dbReference>
<dbReference type="EMBL" id="LN614827">
    <property type="protein sequence ID" value="CEG58360.1"/>
    <property type="molecule type" value="Genomic_DNA"/>
</dbReference>
<sequence>MKLSIVATLYKSDPFIDEFYQRASHVAQQFANHDYEIIFVNDGSPDKSLERAVQLSEHDNHIVVVDLSRNFGHHKAMRAGLECSTGDYVFLIDSDLEEEPEWLIPFSEQMSAEQSDVVYGVQENRKGNWFERWSGSIYYVLLNWLISIEHPKNITTARLMSRRYVTALLSHKEIESVISCLWVITGFNQCAHIVKKHTKSTTTYGFFKKINHMINAVTSFSAAPLHMIFLCGIFIFLGTVVYTSTLIIDRVFMATPLNGWTSIMVSIWLLGGIIISFIGIIGIYLAKIFSETKQRPYVIIRKIYGKSDRGY</sequence>
<evidence type="ECO:0000256" key="7">
    <source>
        <dbReference type="SAM" id="Phobius"/>
    </source>
</evidence>
<evidence type="ECO:0000256" key="2">
    <source>
        <dbReference type="ARBA" id="ARBA00022676"/>
    </source>
</evidence>
<dbReference type="InterPro" id="IPR001173">
    <property type="entry name" value="Glyco_trans_2-like"/>
</dbReference>
<dbReference type="Gene3D" id="3.90.550.10">
    <property type="entry name" value="Spore Coat Polysaccharide Biosynthesis Protein SpsA, Chain A"/>
    <property type="match status" value="1"/>
</dbReference>
<dbReference type="PANTHER" id="PTHR48090:SF1">
    <property type="entry name" value="PROPHAGE BACTOPRENOL GLUCOSYL TRANSFERASE HOMOLOG"/>
    <property type="match status" value="1"/>
</dbReference>
<protein>
    <submittedName>
        <fullName evidence="9">Putative glycosyltransferases</fullName>
        <ecNumber evidence="9">2.4.-.-</ecNumber>
    </submittedName>
</protein>
<organism evidence="9 10">
    <name type="scientific">Legionella fallonii LLAP-10</name>
    <dbReference type="NCBI Taxonomy" id="1212491"/>
    <lineage>
        <taxon>Bacteria</taxon>
        <taxon>Pseudomonadati</taxon>
        <taxon>Pseudomonadota</taxon>
        <taxon>Gammaproteobacteria</taxon>
        <taxon>Legionellales</taxon>
        <taxon>Legionellaceae</taxon>
        <taxon>Legionella</taxon>
    </lineage>
</organism>
<dbReference type="KEGG" id="lfa:LFA_3011"/>
<evidence type="ECO:0000256" key="4">
    <source>
        <dbReference type="ARBA" id="ARBA00022692"/>
    </source>
</evidence>
<evidence type="ECO:0000256" key="6">
    <source>
        <dbReference type="ARBA" id="ARBA00023136"/>
    </source>
</evidence>
<evidence type="ECO:0000313" key="9">
    <source>
        <dbReference type="EMBL" id="CEG58360.1"/>
    </source>
</evidence>
<evidence type="ECO:0000256" key="5">
    <source>
        <dbReference type="ARBA" id="ARBA00022989"/>
    </source>
</evidence>
<keyword evidence="10" id="KW-1185">Reference proteome</keyword>
<dbReference type="OrthoDB" id="9811884at2"/>
<dbReference type="RefSeq" id="WP_045096691.1">
    <property type="nucleotide sequence ID" value="NZ_LN614827.1"/>
</dbReference>
<dbReference type="AlphaFoldDB" id="A0A098GA47"/>
<accession>A0A098GA47</accession>
<dbReference type="CDD" id="cd04187">
    <property type="entry name" value="DPM1_like_bac"/>
    <property type="match status" value="1"/>
</dbReference>
<feature type="domain" description="Glycosyltransferase 2-like" evidence="8">
    <location>
        <begin position="8"/>
        <end position="163"/>
    </location>
</feature>
<name>A0A098GA47_9GAMM</name>
<gene>
    <name evidence="9" type="primary">pimF</name>
    <name evidence="9" type="ORF">LFA_3011</name>
</gene>
<keyword evidence="6 7" id="KW-0472">Membrane</keyword>
<proteinExistence type="predicted"/>
<dbReference type="STRING" id="1212491.LFA_3011"/>
<evidence type="ECO:0000256" key="1">
    <source>
        <dbReference type="ARBA" id="ARBA00004141"/>
    </source>
</evidence>